<evidence type="ECO:0000313" key="1">
    <source>
        <dbReference type="EMBL" id="QXV81896.1"/>
    </source>
</evidence>
<sequence length="86" mass="9546">MAVCYCVGGNEFINGCECEYEVDEREAGCEPRIIHIVQDAFVSDLKGDHRWESVKFGKLNIDGKDLGDAYAIINPDGGVVAQFYIK</sequence>
<accession>A0AAE8B783</accession>
<proteinExistence type="predicted"/>
<evidence type="ECO:0000313" key="2">
    <source>
        <dbReference type="Proteomes" id="UP000828115"/>
    </source>
</evidence>
<keyword evidence="2" id="KW-1185">Reference proteome</keyword>
<dbReference type="EMBL" id="MZ501087">
    <property type="protein sequence ID" value="QXV81896.1"/>
    <property type="molecule type" value="Genomic_DNA"/>
</dbReference>
<organism evidence="1 2">
    <name type="scientific">Escherichia phage JulesPiccard</name>
    <dbReference type="NCBI Taxonomy" id="2851956"/>
    <lineage>
        <taxon>Viruses</taxon>
        <taxon>Duplodnaviria</taxon>
        <taxon>Heunggongvirae</taxon>
        <taxon>Uroviricota</taxon>
        <taxon>Caudoviricetes</taxon>
        <taxon>Drexlerviridae</taxon>
        <taxon>Braunvirinae</taxon>
        <taxon>Julespiccardvirus</taxon>
        <taxon>Julespiccardvirus julespiccard</taxon>
    </lineage>
</organism>
<gene>
    <name evidence="1" type="ORF">bas03_0069</name>
</gene>
<dbReference type="Proteomes" id="UP000828115">
    <property type="component" value="Segment"/>
</dbReference>
<reference evidence="1" key="1">
    <citation type="journal article" date="2021" name="PLoS Biol.">
        <title>Systematic exploration of Escherichia coli phage-host interactions with the BASEL phage collection.</title>
        <authorList>
            <person name="Maffei E."/>
            <person name="Shaidullina A."/>
            <person name="Burkolter M."/>
            <person name="Heyer Y."/>
            <person name="Estermann F."/>
            <person name="Druelle V."/>
            <person name="Sauer P."/>
            <person name="Willi L."/>
            <person name="Michaelis S."/>
            <person name="Hilbi H."/>
            <person name="Thaler D.S."/>
            <person name="Harms A."/>
        </authorList>
    </citation>
    <scope>NUCLEOTIDE SEQUENCE</scope>
    <source>
        <strain evidence="1">Bas03</strain>
    </source>
</reference>
<name>A0AAE8B783_9CAUD</name>
<protein>
    <submittedName>
        <fullName evidence="1">Uncharacterized protein</fullName>
    </submittedName>
</protein>